<dbReference type="Proteomes" id="UP001139646">
    <property type="component" value="Unassembled WGS sequence"/>
</dbReference>
<feature type="domain" description="N-acetyltransferase" evidence="1">
    <location>
        <begin position="83"/>
        <end position="171"/>
    </location>
</feature>
<comment type="caution">
    <text evidence="2">The sequence shown here is derived from an EMBL/GenBank/DDBJ whole genome shotgun (WGS) entry which is preliminary data.</text>
</comment>
<dbReference type="InterPro" id="IPR000182">
    <property type="entry name" value="GNAT_dom"/>
</dbReference>
<dbReference type="Pfam" id="PF00583">
    <property type="entry name" value="Acetyltransf_1"/>
    <property type="match status" value="1"/>
</dbReference>
<dbReference type="RefSeq" id="WP_242288614.1">
    <property type="nucleotide sequence ID" value="NZ_JAKKSL010000006.1"/>
</dbReference>
<organism evidence="2 3">
    <name type="scientific">Colwellia maritima</name>
    <dbReference type="NCBI Taxonomy" id="2912588"/>
    <lineage>
        <taxon>Bacteria</taxon>
        <taxon>Pseudomonadati</taxon>
        <taxon>Pseudomonadota</taxon>
        <taxon>Gammaproteobacteria</taxon>
        <taxon>Alteromonadales</taxon>
        <taxon>Colwelliaceae</taxon>
        <taxon>Colwellia</taxon>
    </lineage>
</organism>
<dbReference type="SUPFAM" id="SSF55729">
    <property type="entry name" value="Acyl-CoA N-acyltransferases (Nat)"/>
    <property type="match status" value="1"/>
</dbReference>
<sequence length="211" mass="23884">MPEISYQQLSPKYFKQVIELANKVHGVGYLNEKSLADWAARSTCTKIINGTKIKDIANNCSFVALLNHRSGTATEQTDTEQRLIGFRITFSADQWQTDQWCTPKLWQVPKNKCCYFKCNTVDEKYRGLGVGKQLLQLSIQAVKKQGAVAGISHLWKQSPNNSAVAYFTHCGGELINYHPDKWNDDSKHGYICTICGNDCHCEAVEMIIRFN</sequence>
<keyword evidence="3" id="KW-1185">Reference proteome</keyword>
<name>A0ABS9X6N0_9GAMM</name>
<evidence type="ECO:0000313" key="3">
    <source>
        <dbReference type="Proteomes" id="UP001139646"/>
    </source>
</evidence>
<dbReference type="InterPro" id="IPR016181">
    <property type="entry name" value="Acyl_CoA_acyltransferase"/>
</dbReference>
<reference evidence="2" key="1">
    <citation type="submission" date="2022-01" db="EMBL/GenBank/DDBJ databases">
        <title>Colwellia maritima, isolated from seawater.</title>
        <authorList>
            <person name="Kristyanto S."/>
            <person name="Jung J."/>
            <person name="Jeon C.O."/>
        </authorList>
    </citation>
    <scope>NUCLEOTIDE SEQUENCE</scope>
    <source>
        <strain evidence="2">MSW7</strain>
    </source>
</reference>
<evidence type="ECO:0000259" key="1">
    <source>
        <dbReference type="Pfam" id="PF00583"/>
    </source>
</evidence>
<protein>
    <submittedName>
        <fullName evidence="2">GNAT family N-acetyltransferase</fullName>
    </submittedName>
</protein>
<dbReference type="CDD" id="cd04301">
    <property type="entry name" value="NAT_SF"/>
    <property type="match status" value="1"/>
</dbReference>
<dbReference type="Gene3D" id="3.40.630.30">
    <property type="match status" value="1"/>
</dbReference>
<dbReference type="EMBL" id="JAKKSL010000006">
    <property type="protein sequence ID" value="MCI2285735.1"/>
    <property type="molecule type" value="Genomic_DNA"/>
</dbReference>
<gene>
    <name evidence="2" type="ORF">L3081_23095</name>
</gene>
<proteinExistence type="predicted"/>
<evidence type="ECO:0000313" key="2">
    <source>
        <dbReference type="EMBL" id="MCI2285735.1"/>
    </source>
</evidence>
<accession>A0ABS9X6N0</accession>